<reference evidence="14 15" key="1">
    <citation type="submission" date="2021-04" db="EMBL/GenBank/DDBJ databases">
        <authorList>
            <person name="De Guttry C."/>
            <person name="Zahm M."/>
            <person name="Klopp C."/>
            <person name="Cabau C."/>
            <person name="Louis A."/>
            <person name="Berthelot C."/>
            <person name="Parey E."/>
            <person name="Roest Crollius H."/>
            <person name="Montfort J."/>
            <person name="Robinson-Rechavi M."/>
            <person name="Bucao C."/>
            <person name="Bouchez O."/>
            <person name="Gislard M."/>
            <person name="Lluch J."/>
            <person name="Milhes M."/>
            <person name="Lampietro C."/>
            <person name="Lopez Roques C."/>
            <person name="Donnadieu C."/>
            <person name="Braasch I."/>
            <person name="Desvignes T."/>
            <person name="Postlethwait J."/>
            <person name="Bobe J."/>
            <person name="Wedekind C."/>
            <person name="Guiguen Y."/>
        </authorList>
    </citation>
    <scope>NUCLEOTIDE SEQUENCE [LARGE SCALE GENOMIC DNA]</scope>
    <source>
        <strain evidence="14">Cs_M1</strain>
        <tissue evidence="14">Blood</tissue>
    </source>
</reference>
<dbReference type="PANTHER" id="PTHR42737">
    <property type="entry name" value="GLUTATHIONE REDUCTASE"/>
    <property type="match status" value="1"/>
</dbReference>
<evidence type="ECO:0000313" key="15">
    <source>
        <dbReference type="Proteomes" id="UP001356427"/>
    </source>
</evidence>
<evidence type="ECO:0000256" key="10">
    <source>
        <dbReference type="ARBA" id="ARBA00045717"/>
    </source>
</evidence>
<evidence type="ECO:0000313" key="14">
    <source>
        <dbReference type="EMBL" id="KAK6314839.1"/>
    </source>
</evidence>
<evidence type="ECO:0000256" key="4">
    <source>
        <dbReference type="ARBA" id="ARBA00023157"/>
    </source>
</evidence>
<dbReference type="GO" id="GO:0050137">
    <property type="term" value="F:NADPH peroxidase activity"/>
    <property type="evidence" value="ECO:0007669"/>
    <property type="project" value="UniProtKB-EC"/>
</dbReference>
<comment type="similarity">
    <text evidence="2">Belongs to the class-I pyridine nucleotide-disulfide oxidoreductase family.</text>
</comment>
<dbReference type="InterPro" id="IPR016156">
    <property type="entry name" value="FAD/NAD-linked_Rdtase_dimer_sf"/>
</dbReference>
<keyword evidence="5" id="KW-0676">Redox-active center</keyword>
<dbReference type="InterPro" id="IPR004099">
    <property type="entry name" value="Pyr_nucl-diS_OxRdtase_dimer"/>
</dbReference>
<keyword evidence="3" id="KW-0560">Oxidoreductase</keyword>
<evidence type="ECO:0000256" key="6">
    <source>
        <dbReference type="ARBA" id="ARBA00044049"/>
    </source>
</evidence>
<feature type="domain" description="Pyridine nucleotide-disulphide oxidoreductase dimerisation" evidence="13">
    <location>
        <begin position="84"/>
        <end position="149"/>
    </location>
</feature>
<comment type="catalytic activity">
    <reaction evidence="11">
        <text>[thioredoxin]-dithiol + NADP(+) = [thioredoxin]-disulfide + NADPH + H(+)</text>
        <dbReference type="Rhea" id="RHEA:20345"/>
        <dbReference type="Rhea" id="RHEA-COMP:10698"/>
        <dbReference type="Rhea" id="RHEA-COMP:10700"/>
        <dbReference type="ChEBI" id="CHEBI:15378"/>
        <dbReference type="ChEBI" id="CHEBI:29950"/>
        <dbReference type="ChEBI" id="CHEBI:50058"/>
        <dbReference type="ChEBI" id="CHEBI:57783"/>
        <dbReference type="ChEBI" id="CHEBI:58349"/>
        <dbReference type="EC" id="1.8.1.9"/>
    </reaction>
    <physiologicalReaction direction="right-to-left" evidence="11">
        <dbReference type="Rhea" id="RHEA:20347"/>
    </physiologicalReaction>
</comment>
<evidence type="ECO:0000256" key="8">
    <source>
        <dbReference type="ARBA" id="ARBA00044212"/>
    </source>
</evidence>
<dbReference type="InterPro" id="IPR046952">
    <property type="entry name" value="GSHR/TRXR-like"/>
</dbReference>
<dbReference type="GO" id="GO:0004791">
    <property type="term" value="F:thioredoxin-disulfide reductase (NADPH) activity"/>
    <property type="evidence" value="ECO:0007669"/>
    <property type="project" value="UniProtKB-EC"/>
</dbReference>
<evidence type="ECO:0000256" key="11">
    <source>
        <dbReference type="ARBA" id="ARBA00047387"/>
    </source>
</evidence>
<comment type="catalytic activity">
    <reaction evidence="12">
        <text>H2O2 + NADPH + H(+) = NADP(+) + 2 H2O</text>
        <dbReference type="Rhea" id="RHEA:15173"/>
        <dbReference type="ChEBI" id="CHEBI:15377"/>
        <dbReference type="ChEBI" id="CHEBI:15378"/>
        <dbReference type="ChEBI" id="CHEBI:16240"/>
        <dbReference type="ChEBI" id="CHEBI:57783"/>
        <dbReference type="ChEBI" id="CHEBI:58349"/>
        <dbReference type="EC" id="1.11.1.2"/>
    </reaction>
    <physiologicalReaction direction="left-to-right" evidence="12">
        <dbReference type="Rhea" id="RHEA:15174"/>
    </physiologicalReaction>
</comment>
<evidence type="ECO:0000259" key="13">
    <source>
        <dbReference type="Pfam" id="PF02852"/>
    </source>
</evidence>
<evidence type="ECO:0000256" key="9">
    <source>
        <dbReference type="ARBA" id="ARBA00044275"/>
    </source>
</evidence>
<dbReference type="PANTHER" id="PTHR42737:SF8">
    <property type="entry name" value="THIOREDOXIN-DISULFIDE REDUCTASE"/>
    <property type="match status" value="1"/>
</dbReference>
<dbReference type="GO" id="GO:0005739">
    <property type="term" value="C:mitochondrion"/>
    <property type="evidence" value="ECO:0007669"/>
    <property type="project" value="TreeGrafter"/>
</dbReference>
<keyword evidence="4" id="KW-1015">Disulfide bond</keyword>
<comment type="function">
    <text evidence="10">Reduces disulfideprotein thioredoxin (Trx) to its dithiol-containing form. Homodimeric flavoprotein involved in the regulation of cellular redox reactions, growth and differentiation. Contains a selenocysteine residue at the C-terminal active site that is essential for catalysis. Also has reductase activity on hydrogen peroxide (H2O2).</text>
</comment>
<dbReference type="GO" id="GO:0005829">
    <property type="term" value="C:cytosol"/>
    <property type="evidence" value="ECO:0007669"/>
    <property type="project" value="TreeGrafter"/>
</dbReference>
<dbReference type="Pfam" id="PF02852">
    <property type="entry name" value="Pyr_redox_dim"/>
    <property type="match status" value="1"/>
</dbReference>
<proteinExistence type="inferred from homology"/>
<dbReference type="SUPFAM" id="SSF55424">
    <property type="entry name" value="FAD/NAD-linked reductases, dimerisation (C-terminal) domain"/>
    <property type="match status" value="1"/>
</dbReference>
<dbReference type="GO" id="GO:0006749">
    <property type="term" value="P:glutathione metabolic process"/>
    <property type="evidence" value="ECO:0007669"/>
    <property type="project" value="TreeGrafter"/>
</dbReference>
<dbReference type="EMBL" id="JAGTTL010000012">
    <property type="protein sequence ID" value="KAK6314839.1"/>
    <property type="molecule type" value="Genomic_DNA"/>
</dbReference>
<dbReference type="GO" id="GO:0045454">
    <property type="term" value="P:cell redox homeostasis"/>
    <property type="evidence" value="ECO:0007669"/>
    <property type="project" value="InterPro"/>
</dbReference>
<name>A0AAN8QSG8_9TELE</name>
<dbReference type="GO" id="GO:0004362">
    <property type="term" value="F:glutathione-disulfide reductase (NADPH) activity"/>
    <property type="evidence" value="ECO:0007669"/>
    <property type="project" value="TreeGrafter"/>
</dbReference>
<keyword evidence="15" id="KW-1185">Reference proteome</keyword>
<dbReference type="GO" id="GO:0050660">
    <property type="term" value="F:flavin adenine dinucleotide binding"/>
    <property type="evidence" value="ECO:0007669"/>
    <property type="project" value="InterPro"/>
</dbReference>
<gene>
    <name evidence="14" type="ORF">J4Q44_G00143680</name>
</gene>
<dbReference type="EC" id="1.11.1.2" evidence="6"/>
<evidence type="ECO:0000256" key="12">
    <source>
        <dbReference type="ARBA" id="ARBA00048992"/>
    </source>
</evidence>
<protein>
    <recommendedName>
        <fullName evidence="7">Thioredoxin reductase 1, cytoplasmic</fullName>
        <ecNumber evidence="6">1.11.1.2</ecNumber>
    </recommendedName>
    <alternativeName>
        <fullName evidence="9">Peroxidase TXNRD1</fullName>
    </alternativeName>
    <alternativeName>
        <fullName evidence="8">Thioredoxin reductase TR1</fullName>
    </alternativeName>
</protein>
<comment type="cofactor">
    <cofactor evidence="1">
        <name>FAD</name>
        <dbReference type="ChEBI" id="CHEBI:57692"/>
    </cofactor>
</comment>
<dbReference type="Gene3D" id="3.30.390.30">
    <property type="match status" value="1"/>
</dbReference>
<evidence type="ECO:0000256" key="7">
    <source>
        <dbReference type="ARBA" id="ARBA00044068"/>
    </source>
</evidence>
<dbReference type="Proteomes" id="UP001356427">
    <property type="component" value="Unassembled WGS sequence"/>
</dbReference>
<comment type="caution">
    <text evidence="14">The sequence shown here is derived from an EMBL/GenBank/DDBJ whole genome shotgun (WGS) entry which is preliminary data.</text>
</comment>
<accession>A0AAN8QSG8</accession>
<evidence type="ECO:0000256" key="5">
    <source>
        <dbReference type="ARBA" id="ARBA00023284"/>
    </source>
</evidence>
<evidence type="ECO:0000256" key="2">
    <source>
        <dbReference type="ARBA" id="ARBA00007532"/>
    </source>
</evidence>
<evidence type="ECO:0000256" key="3">
    <source>
        <dbReference type="ARBA" id="ARBA00023002"/>
    </source>
</evidence>
<sequence>MRLSTVPLTGLGGSSILRKLLHQASLRGKAIQDAWKYGWKFEEQGSAGCRKRCLCRTSRISVNEKEQSSVGYVYTVGACDYSNVPMVLFTPMEYATCGLSEENAILKFEEDNVEVYHRYYWPLEWTVPRRDKNSCYAKVICHIPDQVLTNLTVTQRATEAMMVRGNC</sequence>
<evidence type="ECO:0000256" key="1">
    <source>
        <dbReference type="ARBA" id="ARBA00001974"/>
    </source>
</evidence>
<dbReference type="AlphaFoldDB" id="A0AAN8QSG8"/>
<dbReference type="GO" id="GO:0034599">
    <property type="term" value="P:cellular response to oxidative stress"/>
    <property type="evidence" value="ECO:0007669"/>
    <property type="project" value="TreeGrafter"/>
</dbReference>
<organism evidence="14 15">
    <name type="scientific">Coregonus suidteri</name>
    <dbReference type="NCBI Taxonomy" id="861788"/>
    <lineage>
        <taxon>Eukaryota</taxon>
        <taxon>Metazoa</taxon>
        <taxon>Chordata</taxon>
        <taxon>Craniata</taxon>
        <taxon>Vertebrata</taxon>
        <taxon>Euteleostomi</taxon>
        <taxon>Actinopterygii</taxon>
        <taxon>Neopterygii</taxon>
        <taxon>Teleostei</taxon>
        <taxon>Protacanthopterygii</taxon>
        <taxon>Salmoniformes</taxon>
        <taxon>Salmonidae</taxon>
        <taxon>Coregoninae</taxon>
        <taxon>Coregonus</taxon>
    </lineage>
</organism>